<evidence type="ECO:0000313" key="12">
    <source>
        <dbReference type="EMBL" id="KAF2886673.1"/>
    </source>
</evidence>
<keyword evidence="4" id="KW-0808">Transferase</keyword>
<dbReference type="GO" id="GO:0043161">
    <property type="term" value="P:proteasome-mediated ubiquitin-dependent protein catabolic process"/>
    <property type="evidence" value="ECO:0007669"/>
    <property type="project" value="TreeGrafter"/>
</dbReference>
<keyword evidence="8 10" id="KW-0862">Zinc</keyword>
<evidence type="ECO:0000256" key="1">
    <source>
        <dbReference type="ARBA" id="ARBA00000900"/>
    </source>
</evidence>
<evidence type="ECO:0000256" key="10">
    <source>
        <dbReference type="RuleBase" id="RU201113"/>
    </source>
</evidence>
<dbReference type="GO" id="GO:0008270">
    <property type="term" value="F:zinc ion binding"/>
    <property type="evidence" value="ECO:0007669"/>
    <property type="project" value="UniProtKB-KW"/>
</dbReference>
<dbReference type="PROSITE" id="PS51081">
    <property type="entry name" value="ZF_SIAH"/>
    <property type="match status" value="1"/>
</dbReference>
<evidence type="ECO:0000256" key="6">
    <source>
        <dbReference type="ARBA" id="ARBA00022771"/>
    </source>
</evidence>
<dbReference type="GO" id="GO:0061630">
    <property type="term" value="F:ubiquitin protein ligase activity"/>
    <property type="evidence" value="ECO:0007669"/>
    <property type="project" value="UniProtKB-EC"/>
</dbReference>
<comment type="pathway">
    <text evidence="2 10">Protein modification; protein ubiquitination.</text>
</comment>
<keyword evidence="5 10" id="KW-0479">Metal-binding</keyword>
<dbReference type="GO" id="GO:0005737">
    <property type="term" value="C:cytoplasm"/>
    <property type="evidence" value="ECO:0007669"/>
    <property type="project" value="InterPro"/>
</dbReference>
<accession>A0A8K0CG41</accession>
<evidence type="ECO:0000313" key="13">
    <source>
        <dbReference type="Proteomes" id="UP000801492"/>
    </source>
</evidence>
<evidence type="ECO:0000256" key="5">
    <source>
        <dbReference type="ARBA" id="ARBA00022723"/>
    </source>
</evidence>
<comment type="caution">
    <text evidence="12">The sequence shown here is derived from an EMBL/GenBank/DDBJ whole genome shotgun (WGS) entry which is preliminary data.</text>
</comment>
<dbReference type="EC" id="2.3.2.27" evidence="10"/>
<dbReference type="InterPro" id="IPR018121">
    <property type="entry name" value="7-in-absentia-prot_TRAF-dom"/>
</dbReference>
<dbReference type="GO" id="GO:0016567">
    <property type="term" value="P:protein ubiquitination"/>
    <property type="evidence" value="ECO:0007669"/>
    <property type="project" value="UniProtKB-UniPathway"/>
</dbReference>
<comment type="catalytic activity">
    <reaction evidence="1 10">
        <text>S-ubiquitinyl-[E2 ubiquitin-conjugating enzyme]-L-cysteine + [acceptor protein]-L-lysine = [E2 ubiquitin-conjugating enzyme]-L-cysteine + N(6)-ubiquitinyl-[acceptor protein]-L-lysine.</text>
        <dbReference type="EC" id="2.3.2.27"/>
    </reaction>
</comment>
<evidence type="ECO:0000256" key="3">
    <source>
        <dbReference type="ARBA" id="ARBA00009119"/>
    </source>
</evidence>
<dbReference type="GO" id="GO:0031624">
    <property type="term" value="F:ubiquitin conjugating enzyme binding"/>
    <property type="evidence" value="ECO:0007669"/>
    <property type="project" value="TreeGrafter"/>
</dbReference>
<keyword evidence="13" id="KW-1185">Reference proteome</keyword>
<dbReference type="Gene3D" id="3.30.40.10">
    <property type="entry name" value="Zinc/RING finger domain, C3HC4 (zinc finger)"/>
    <property type="match status" value="1"/>
</dbReference>
<evidence type="ECO:0000256" key="2">
    <source>
        <dbReference type="ARBA" id="ARBA00004906"/>
    </source>
</evidence>
<comment type="similarity">
    <text evidence="3 10">Belongs to the SINA (Seven in absentia) family.</text>
</comment>
<dbReference type="Proteomes" id="UP000801492">
    <property type="component" value="Unassembled WGS sequence"/>
</dbReference>
<dbReference type="Gene3D" id="2.60.210.10">
    <property type="entry name" value="Apoptosis, Tumor Necrosis Factor Receptor Associated Protein 2, Chain A"/>
    <property type="match status" value="1"/>
</dbReference>
<dbReference type="Pfam" id="PF03145">
    <property type="entry name" value="Sina_TRAF"/>
    <property type="match status" value="1"/>
</dbReference>
<dbReference type="PANTHER" id="PTHR45877:SF2">
    <property type="entry name" value="E3 UBIQUITIN-PROTEIN LIGASE SINA-RELATED"/>
    <property type="match status" value="1"/>
</dbReference>
<dbReference type="SUPFAM" id="SSF49599">
    <property type="entry name" value="TRAF domain-like"/>
    <property type="match status" value="1"/>
</dbReference>
<dbReference type="Pfam" id="PF21361">
    <property type="entry name" value="Sina_ZnF"/>
    <property type="match status" value="1"/>
</dbReference>
<dbReference type="UniPathway" id="UPA00143"/>
<dbReference type="PANTHER" id="PTHR45877">
    <property type="entry name" value="E3 UBIQUITIN-PROTEIN LIGASE SIAH2"/>
    <property type="match status" value="1"/>
</dbReference>
<evidence type="ECO:0000256" key="7">
    <source>
        <dbReference type="ARBA" id="ARBA00022786"/>
    </source>
</evidence>
<comment type="function">
    <text evidence="10">E3 ubiquitin-protein ligase that mediates ubiquitination and subsequent proteasomal degradation of target proteins. E3 ubiquitin ligases accept ubiquitin from an E2 ubiquitin-conjugating enzyme in the form of a thioester and then directly transfers the ubiquitin to targeted substrates.</text>
</comment>
<name>A0A8K0CG41_IGNLU</name>
<dbReference type="InterPro" id="IPR013010">
    <property type="entry name" value="Znf_SIAH"/>
</dbReference>
<dbReference type="EMBL" id="VTPC01086890">
    <property type="protein sequence ID" value="KAF2886673.1"/>
    <property type="molecule type" value="Genomic_DNA"/>
</dbReference>
<evidence type="ECO:0000256" key="9">
    <source>
        <dbReference type="PROSITE-ProRule" id="PRU00455"/>
    </source>
</evidence>
<evidence type="ECO:0000259" key="11">
    <source>
        <dbReference type="PROSITE" id="PS51081"/>
    </source>
</evidence>
<dbReference type="InterPro" id="IPR008974">
    <property type="entry name" value="TRAF-like"/>
</dbReference>
<reference evidence="12" key="1">
    <citation type="submission" date="2019-08" db="EMBL/GenBank/DDBJ databases">
        <title>The genome of the North American firefly Photinus pyralis.</title>
        <authorList>
            <consortium name="Photinus pyralis genome working group"/>
            <person name="Fallon T.R."/>
            <person name="Sander Lower S.E."/>
            <person name="Weng J.-K."/>
        </authorList>
    </citation>
    <scope>NUCLEOTIDE SEQUENCE</scope>
    <source>
        <strain evidence="12">TRF0915ILg1</strain>
        <tissue evidence="12">Whole body</tissue>
    </source>
</reference>
<protein>
    <recommendedName>
        <fullName evidence="10">E3 ubiquitin-protein ligase</fullName>
        <ecNumber evidence="10">2.3.2.27</ecNumber>
    </recommendedName>
</protein>
<comment type="domain">
    <text evidence="10">The RING-type zinc finger domain is essential for ubiquitin ligase activity.</text>
</comment>
<keyword evidence="6 9" id="KW-0863">Zinc-finger</keyword>
<proteinExistence type="inferred from homology"/>
<dbReference type="InterPro" id="IPR013083">
    <property type="entry name" value="Znf_RING/FYVE/PHD"/>
</dbReference>
<dbReference type="AlphaFoldDB" id="A0A8K0CG41"/>
<sequence>MSSPIEDPTNCKNCLDHLCPPIMQCEKGDIICGDCFKYCEAKKCPVCLSPLMETRNYQLEELIAKLKNFTIKASCKFADRGCKYELKLDEKDSHELECKSRLYECEGNKYCGWQCKWTGGYKDILQHFKNAHEDNCQMEFKTDFCMNVSLTKNMLDIQIIDFNDGQHLFYYKHKTDIKKKKAYWLFQYVGLKKQATQYYYEFEIHDGTRKIKITEICESDCEDAGIIFSSGRCVALPFKTIRNFLNEDEQLPIRFRIMKIKRDSLK</sequence>
<evidence type="ECO:0000256" key="4">
    <source>
        <dbReference type="ARBA" id="ARBA00022679"/>
    </source>
</evidence>
<dbReference type="OrthoDB" id="4788989at2759"/>
<keyword evidence="7 10" id="KW-0833">Ubl conjugation pathway</keyword>
<comment type="domain">
    <text evidence="10">The SBD domain (substrate-binding domain) mediates the interaction with substrate proteins. It is related to the TRAF family.</text>
</comment>
<dbReference type="FunFam" id="3.30.40.10:FF:000041">
    <property type="entry name" value="E3 ubiquitin-protein ligase SINAT3"/>
    <property type="match status" value="1"/>
</dbReference>
<dbReference type="InterPro" id="IPR004162">
    <property type="entry name" value="SINA-like_animal"/>
</dbReference>
<organism evidence="12 13">
    <name type="scientific">Ignelater luminosus</name>
    <name type="common">Cucubano</name>
    <name type="synonym">Pyrophorus luminosus</name>
    <dbReference type="NCBI Taxonomy" id="2038154"/>
    <lineage>
        <taxon>Eukaryota</taxon>
        <taxon>Metazoa</taxon>
        <taxon>Ecdysozoa</taxon>
        <taxon>Arthropoda</taxon>
        <taxon>Hexapoda</taxon>
        <taxon>Insecta</taxon>
        <taxon>Pterygota</taxon>
        <taxon>Neoptera</taxon>
        <taxon>Endopterygota</taxon>
        <taxon>Coleoptera</taxon>
        <taxon>Polyphaga</taxon>
        <taxon>Elateriformia</taxon>
        <taxon>Elateroidea</taxon>
        <taxon>Elateridae</taxon>
        <taxon>Agrypninae</taxon>
        <taxon>Pyrophorini</taxon>
        <taxon>Ignelater</taxon>
    </lineage>
</organism>
<evidence type="ECO:0000256" key="8">
    <source>
        <dbReference type="ARBA" id="ARBA00022833"/>
    </source>
</evidence>
<gene>
    <name evidence="12" type="ORF">ILUMI_19500</name>
</gene>
<feature type="domain" description="SIAH-type" evidence="11">
    <location>
        <begin position="70"/>
        <end position="133"/>
    </location>
</feature>